<dbReference type="EMBL" id="HG994356">
    <property type="protein sequence ID" value="CAF2143478.1"/>
    <property type="molecule type" value="Genomic_DNA"/>
</dbReference>
<evidence type="ECO:0000313" key="4">
    <source>
        <dbReference type="Proteomes" id="UP000028999"/>
    </source>
</evidence>
<dbReference type="EMBL" id="LK032805">
    <property type="protein sequence ID" value="CDY48975.1"/>
    <property type="molecule type" value="Genomic_DNA"/>
</dbReference>
<accession>A0A078IDL6</accession>
<sequence length="70" mass="7813">MVFGFVAGGVEEVQFFGTVLMETPTHFISISLGRHHRREGSSSYDQNDKIQGKEASEPCLAGRKEKKLKD</sequence>
<keyword evidence="4" id="KW-1185">Reference proteome</keyword>
<dbReference type="AlphaFoldDB" id="A0A078IDL6"/>
<organism evidence="3 4">
    <name type="scientific">Brassica napus</name>
    <name type="common">Rape</name>
    <dbReference type="NCBI Taxonomy" id="3708"/>
    <lineage>
        <taxon>Eukaryota</taxon>
        <taxon>Viridiplantae</taxon>
        <taxon>Streptophyta</taxon>
        <taxon>Embryophyta</taxon>
        <taxon>Tracheophyta</taxon>
        <taxon>Spermatophyta</taxon>
        <taxon>Magnoliopsida</taxon>
        <taxon>eudicotyledons</taxon>
        <taxon>Gunneridae</taxon>
        <taxon>Pentapetalae</taxon>
        <taxon>rosids</taxon>
        <taxon>malvids</taxon>
        <taxon>Brassicales</taxon>
        <taxon>Brassicaceae</taxon>
        <taxon>Brassiceae</taxon>
        <taxon>Brassica</taxon>
    </lineage>
</organism>
<name>A0A078IDL6_BRANA</name>
<reference evidence="3 4" key="1">
    <citation type="journal article" date="2014" name="Science">
        <title>Plant genetics. Early allopolyploid evolution in the post-Neolithic Brassica napus oilseed genome.</title>
        <authorList>
            <person name="Chalhoub B."/>
            <person name="Denoeud F."/>
            <person name="Liu S."/>
            <person name="Parkin I.A."/>
            <person name="Tang H."/>
            <person name="Wang X."/>
            <person name="Chiquet J."/>
            <person name="Belcram H."/>
            <person name="Tong C."/>
            <person name="Samans B."/>
            <person name="Correa M."/>
            <person name="Da Silva C."/>
            <person name="Just J."/>
            <person name="Falentin C."/>
            <person name="Koh C.S."/>
            <person name="Le Clainche I."/>
            <person name="Bernard M."/>
            <person name="Bento P."/>
            <person name="Noel B."/>
            <person name="Labadie K."/>
            <person name="Alberti A."/>
            <person name="Charles M."/>
            <person name="Arnaud D."/>
            <person name="Guo H."/>
            <person name="Daviaud C."/>
            <person name="Alamery S."/>
            <person name="Jabbari K."/>
            <person name="Zhao M."/>
            <person name="Edger P.P."/>
            <person name="Chelaifa H."/>
            <person name="Tack D."/>
            <person name="Lassalle G."/>
            <person name="Mestiri I."/>
            <person name="Schnel N."/>
            <person name="Le Paslier M.C."/>
            <person name="Fan G."/>
            <person name="Renault V."/>
            <person name="Bayer P.E."/>
            <person name="Golicz A.A."/>
            <person name="Manoli S."/>
            <person name="Lee T.H."/>
            <person name="Thi V.H."/>
            <person name="Chalabi S."/>
            <person name="Hu Q."/>
            <person name="Fan C."/>
            <person name="Tollenaere R."/>
            <person name="Lu Y."/>
            <person name="Battail C."/>
            <person name="Shen J."/>
            <person name="Sidebottom C.H."/>
            <person name="Wang X."/>
            <person name="Canaguier A."/>
            <person name="Chauveau A."/>
            <person name="Berard A."/>
            <person name="Deniot G."/>
            <person name="Guan M."/>
            <person name="Liu Z."/>
            <person name="Sun F."/>
            <person name="Lim Y.P."/>
            <person name="Lyons E."/>
            <person name="Town C.D."/>
            <person name="Bancroft I."/>
            <person name="Wang X."/>
            <person name="Meng J."/>
            <person name="Ma J."/>
            <person name="Pires J.C."/>
            <person name="King G.J."/>
            <person name="Brunel D."/>
            <person name="Delourme R."/>
            <person name="Renard M."/>
            <person name="Aury J.M."/>
            <person name="Adams K.L."/>
            <person name="Batley J."/>
            <person name="Snowdon R.J."/>
            <person name="Tost J."/>
            <person name="Edwards D."/>
            <person name="Zhou Y."/>
            <person name="Hua W."/>
            <person name="Sharpe A.G."/>
            <person name="Paterson A.H."/>
            <person name="Guan C."/>
            <person name="Wincker P."/>
        </authorList>
    </citation>
    <scope>NUCLEOTIDE SEQUENCE [LARGE SCALE GENOMIC DNA]</scope>
    <source>
        <strain evidence="4">cv. Darmor-bzh</strain>
    </source>
</reference>
<evidence type="ECO:0000313" key="3">
    <source>
        <dbReference type="EMBL" id="CDY48975.1"/>
    </source>
</evidence>
<protein>
    <submittedName>
        <fullName evidence="2">(rape) hypothetical protein</fullName>
    </submittedName>
    <submittedName>
        <fullName evidence="3">BnaA02g28210D protein</fullName>
    </submittedName>
</protein>
<dbReference type="OMA" id="METPTHF"/>
<dbReference type="Proteomes" id="UP001295469">
    <property type="component" value="Chromosome A02"/>
</dbReference>
<evidence type="ECO:0000313" key="2">
    <source>
        <dbReference type="EMBL" id="CAF2143478.1"/>
    </source>
</evidence>
<proteinExistence type="predicted"/>
<feature type="compositionally biased region" description="Basic and acidic residues" evidence="1">
    <location>
        <begin position="46"/>
        <end position="56"/>
    </location>
</feature>
<evidence type="ECO:0000256" key="1">
    <source>
        <dbReference type="SAM" id="MobiDB-lite"/>
    </source>
</evidence>
<feature type="region of interest" description="Disordered" evidence="1">
    <location>
        <begin position="34"/>
        <end position="70"/>
    </location>
</feature>
<reference evidence="3" key="2">
    <citation type="submission" date="2014-06" db="EMBL/GenBank/DDBJ databases">
        <authorList>
            <person name="Genoscope - CEA"/>
        </authorList>
    </citation>
    <scope>NUCLEOTIDE SEQUENCE</scope>
</reference>
<gene>
    <name evidence="3" type="primary">BnaA02g28210D</name>
    <name evidence="2" type="ORF">DARMORV10_A02P34720.1</name>
    <name evidence="3" type="ORF">GSBRNA2T00092173001</name>
</gene>
<dbReference type="PaxDb" id="3708-A0A078IDL6"/>
<reference evidence="2" key="3">
    <citation type="submission" date="2021-01" db="EMBL/GenBank/DDBJ databases">
        <authorList>
            <consortium name="Genoscope - CEA"/>
            <person name="William W."/>
        </authorList>
    </citation>
    <scope>NUCLEOTIDE SEQUENCE</scope>
</reference>
<dbReference type="Proteomes" id="UP000028999">
    <property type="component" value="Unassembled WGS sequence"/>
</dbReference>
<dbReference type="Gramene" id="CDY48975">
    <property type="protein sequence ID" value="CDY48975"/>
    <property type="gene ID" value="GSBRNA2T00092173001"/>
</dbReference>